<proteinExistence type="predicted"/>
<gene>
    <name evidence="4" type="ORF">GCM10011505_22190</name>
</gene>
<feature type="domain" description="SGNH" evidence="3">
    <location>
        <begin position="422"/>
        <end position="659"/>
    </location>
</feature>
<feature type="transmembrane region" description="Helical" evidence="1">
    <location>
        <begin position="325"/>
        <end position="346"/>
    </location>
</feature>
<organism evidence="4 5">
    <name type="scientific">Tistrella bauzanensis</name>
    <dbReference type="NCBI Taxonomy" id="657419"/>
    <lineage>
        <taxon>Bacteria</taxon>
        <taxon>Pseudomonadati</taxon>
        <taxon>Pseudomonadota</taxon>
        <taxon>Alphaproteobacteria</taxon>
        <taxon>Geminicoccales</taxon>
        <taxon>Geminicoccaceae</taxon>
        <taxon>Tistrella</taxon>
    </lineage>
</organism>
<name>A0ABQ1IGK3_9PROT</name>
<evidence type="ECO:0000259" key="3">
    <source>
        <dbReference type="Pfam" id="PF19040"/>
    </source>
</evidence>
<dbReference type="EMBL" id="BMDZ01000022">
    <property type="protein sequence ID" value="GGB40271.1"/>
    <property type="molecule type" value="Genomic_DNA"/>
</dbReference>
<feature type="transmembrane region" description="Helical" evidence="1">
    <location>
        <begin position="367"/>
        <end position="385"/>
    </location>
</feature>
<dbReference type="Pfam" id="PF19040">
    <property type="entry name" value="SGNH"/>
    <property type="match status" value="1"/>
</dbReference>
<feature type="transmembrane region" description="Helical" evidence="1">
    <location>
        <begin position="205"/>
        <end position="223"/>
    </location>
</feature>
<evidence type="ECO:0000256" key="1">
    <source>
        <dbReference type="SAM" id="Phobius"/>
    </source>
</evidence>
<dbReference type="Proteomes" id="UP000603352">
    <property type="component" value="Unassembled WGS sequence"/>
</dbReference>
<feature type="transmembrane region" description="Helical" evidence="1">
    <location>
        <begin position="230"/>
        <end position="249"/>
    </location>
</feature>
<feature type="transmembrane region" description="Helical" evidence="1">
    <location>
        <begin position="255"/>
        <end position="275"/>
    </location>
</feature>
<evidence type="ECO:0000313" key="5">
    <source>
        <dbReference type="Proteomes" id="UP000603352"/>
    </source>
</evidence>
<dbReference type="Pfam" id="PF01757">
    <property type="entry name" value="Acyl_transf_3"/>
    <property type="match status" value="1"/>
</dbReference>
<keyword evidence="1" id="KW-0812">Transmembrane</keyword>
<evidence type="ECO:0000313" key="4">
    <source>
        <dbReference type="EMBL" id="GGB40271.1"/>
    </source>
</evidence>
<dbReference type="PANTHER" id="PTHR23028">
    <property type="entry name" value="ACETYLTRANSFERASE"/>
    <property type="match status" value="1"/>
</dbReference>
<feature type="transmembrane region" description="Helical" evidence="1">
    <location>
        <begin position="82"/>
        <end position="102"/>
    </location>
</feature>
<evidence type="ECO:0000259" key="2">
    <source>
        <dbReference type="Pfam" id="PF01757"/>
    </source>
</evidence>
<feature type="transmembrane region" description="Helical" evidence="1">
    <location>
        <begin position="108"/>
        <end position="127"/>
    </location>
</feature>
<keyword evidence="1" id="KW-0472">Membrane</keyword>
<dbReference type="RefSeq" id="WP_188577765.1">
    <property type="nucleotide sequence ID" value="NZ_BMDZ01000022.1"/>
</dbReference>
<feature type="transmembrane region" description="Helical" evidence="1">
    <location>
        <begin position="173"/>
        <end position="193"/>
    </location>
</feature>
<keyword evidence="1" id="KW-1133">Transmembrane helix</keyword>
<comment type="caution">
    <text evidence="4">The sequence shown here is derived from an EMBL/GenBank/DDBJ whole genome shotgun (WGS) entry which is preliminary data.</text>
</comment>
<feature type="transmembrane region" description="Helical" evidence="1">
    <location>
        <begin position="287"/>
        <end position="305"/>
    </location>
</feature>
<sequence length="670" mass="73629">MQTERLRLGQKEYRPDIDGLRAIAVLGVVAYHADLGPFPGGFVGVDVFFVISGYLITSLILSECEAGHFSLWSFWARRIRRLAPAMLLMLVGSAIMAHLLFYPLEFKAFARSLIAQPFLLANVFFYLQDPYFAPMSDTIPLLHTWSLAVEEQFYLLYPLLLLPLARLGRHGRIGWIGSACLVTLAIGAGLTMIDRPAGFYLLPGRMWELLTGALIAVLFVASGRRCPTGILAGLAACAGLGAIVIPMIFYHGHMVFPGLAAVPPVLGAATLLIAGTAERPPLVSRLLSLRPFVWLGLVSYGFYLWHWPLLVLQKQFTADPFSVLLTADLSVLERIGAALAALVLAWGSYRYVEQPIRRQILLPRPHALVAMFVIAATGIFGYGLAAEAGLLRRFPKAEDAFLAQEAVSAHRCGHWLNGMIPGDFCRVADGRPGRGGVLLLGDSHAGVLSLPLADSVRRFGLSLDVNRVKCPIVSVPIPASCAPDDHVLTKEIRRHDIRLVVLAERWDRMVEGLEPNGVDAVWGRLPFTEEERQRRGDLLEAALVEAFDRLRRMGIQVAVMKQVPQMPFLPTRHLAQRIRLGLPVRETGKMLSDHRAFNRHVEAAINRAATGRAIILDPSPLLCDSDGLCRPATPSGTSRYIDEDHLSPIGSAMLTPMFDALLAGLLEENR</sequence>
<dbReference type="InterPro" id="IPR002656">
    <property type="entry name" value="Acyl_transf_3_dom"/>
</dbReference>
<dbReference type="InterPro" id="IPR050879">
    <property type="entry name" value="Acyltransferase_3"/>
</dbReference>
<dbReference type="InterPro" id="IPR043968">
    <property type="entry name" value="SGNH"/>
</dbReference>
<protein>
    <submittedName>
        <fullName evidence="4">O-antigen acetylase</fullName>
    </submittedName>
</protein>
<feature type="domain" description="Acyltransferase 3" evidence="2">
    <location>
        <begin position="16"/>
        <end position="347"/>
    </location>
</feature>
<keyword evidence="5" id="KW-1185">Reference proteome</keyword>
<accession>A0ABQ1IGK3</accession>
<feature type="transmembrane region" description="Helical" evidence="1">
    <location>
        <begin position="42"/>
        <end position="61"/>
    </location>
</feature>
<reference evidence="5" key="1">
    <citation type="journal article" date="2019" name="Int. J. Syst. Evol. Microbiol.">
        <title>The Global Catalogue of Microorganisms (GCM) 10K type strain sequencing project: providing services to taxonomists for standard genome sequencing and annotation.</title>
        <authorList>
            <consortium name="The Broad Institute Genomics Platform"/>
            <consortium name="The Broad Institute Genome Sequencing Center for Infectious Disease"/>
            <person name="Wu L."/>
            <person name="Ma J."/>
        </authorList>
    </citation>
    <scope>NUCLEOTIDE SEQUENCE [LARGE SCALE GENOMIC DNA]</scope>
    <source>
        <strain evidence="5">CGMCC 1.10188</strain>
    </source>
</reference>
<dbReference type="PANTHER" id="PTHR23028:SF53">
    <property type="entry name" value="ACYL_TRANSF_3 DOMAIN-CONTAINING PROTEIN"/>
    <property type="match status" value="1"/>
</dbReference>